<keyword evidence="2 6" id="KW-0349">Heme</keyword>
<dbReference type="InterPro" id="IPR009056">
    <property type="entry name" value="Cyt_c-like_dom"/>
</dbReference>
<dbReference type="RefSeq" id="WP_325123928.1">
    <property type="nucleotide sequence ID" value="NZ_BAAAFN010000010.1"/>
</dbReference>
<dbReference type="InterPro" id="IPR002324">
    <property type="entry name" value="Cyt_c_ID"/>
</dbReference>
<comment type="caution">
    <text evidence="9">The sequence shown here is derived from an EMBL/GenBank/DDBJ whole genome shotgun (WGS) entry which is preliminary data.</text>
</comment>
<evidence type="ECO:0000313" key="10">
    <source>
        <dbReference type="Proteomes" id="UP001501176"/>
    </source>
</evidence>
<dbReference type="Pfam" id="PF00034">
    <property type="entry name" value="Cytochrom_C"/>
    <property type="match status" value="1"/>
</dbReference>
<reference evidence="10" key="1">
    <citation type="journal article" date="2019" name="Int. J. Syst. Evol. Microbiol.">
        <title>The Global Catalogue of Microorganisms (GCM) 10K type strain sequencing project: providing services to taxonomists for standard genome sequencing and annotation.</title>
        <authorList>
            <consortium name="The Broad Institute Genomics Platform"/>
            <consortium name="The Broad Institute Genome Sequencing Center for Infectious Disease"/>
            <person name="Wu L."/>
            <person name="Ma J."/>
        </authorList>
    </citation>
    <scope>NUCLEOTIDE SEQUENCE [LARGE SCALE GENOMIC DNA]</scope>
    <source>
        <strain evidence="10">JCM 16240</strain>
    </source>
</reference>
<dbReference type="PRINTS" id="PR00606">
    <property type="entry name" value="CYTCHROMECID"/>
</dbReference>
<organism evidence="9 10">
    <name type="scientific">Castellaniella daejeonensis</name>
    <dbReference type="NCBI Taxonomy" id="659013"/>
    <lineage>
        <taxon>Bacteria</taxon>
        <taxon>Pseudomonadati</taxon>
        <taxon>Pseudomonadota</taxon>
        <taxon>Betaproteobacteria</taxon>
        <taxon>Burkholderiales</taxon>
        <taxon>Alcaligenaceae</taxon>
        <taxon>Castellaniella</taxon>
    </lineage>
</organism>
<keyword evidence="10" id="KW-1185">Reference proteome</keyword>
<evidence type="ECO:0000259" key="8">
    <source>
        <dbReference type="PROSITE" id="PS51007"/>
    </source>
</evidence>
<evidence type="ECO:0000256" key="2">
    <source>
        <dbReference type="ARBA" id="ARBA00022617"/>
    </source>
</evidence>
<protein>
    <recommendedName>
        <fullName evidence="8">Cytochrome c domain-containing protein</fullName>
    </recommendedName>
</protein>
<proteinExistence type="predicted"/>
<gene>
    <name evidence="9" type="ORF">GCM10009125_13260</name>
</gene>
<evidence type="ECO:0000256" key="5">
    <source>
        <dbReference type="ARBA" id="ARBA00023004"/>
    </source>
</evidence>
<name>A0ABP3D9L4_9BURK</name>
<feature type="signal peptide" evidence="7">
    <location>
        <begin position="1"/>
        <end position="25"/>
    </location>
</feature>
<keyword evidence="3 6" id="KW-0479">Metal-binding</keyword>
<evidence type="ECO:0000256" key="4">
    <source>
        <dbReference type="ARBA" id="ARBA00022982"/>
    </source>
</evidence>
<dbReference type="PROSITE" id="PS51007">
    <property type="entry name" value="CYTC"/>
    <property type="match status" value="1"/>
</dbReference>
<dbReference type="Proteomes" id="UP001501176">
    <property type="component" value="Unassembled WGS sequence"/>
</dbReference>
<keyword evidence="1" id="KW-0813">Transport</keyword>
<evidence type="ECO:0000256" key="7">
    <source>
        <dbReference type="SAM" id="SignalP"/>
    </source>
</evidence>
<sequence length="119" mass="12329">MAGCGKVIGIVLAGMLALCATGARASGASAADGLALAGQRQCLGCHQVDARRVGPPFRAIAERFQGRPEAAGHLARVIREGSRGQWGAIPMPAQTRLSDIDALRLASWILSLQKDPSGK</sequence>
<evidence type="ECO:0000256" key="3">
    <source>
        <dbReference type="ARBA" id="ARBA00022723"/>
    </source>
</evidence>
<dbReference type="EMBL" id="BAAAFN010000010">
    <property type="protein sequence ID" value="GAA0225688.1"/>
    <property type="molecule type" value="Genomic_DNA"/>
</dbReference>
<keyword evidence="4" id="KW-0249">Electron transport</keyword>
<evidence type="ECO:0000256" key="1">
    <source>
        <dbReference type="ARBA" id="ARBA00022448"/>
    </source>
</evidence>
<dbReference type="SUPFAM" id="SSF46626">
    <property type="entry name" value="Cytochrome c"/>
    <property type="match status" value="1"/>
</dbReference>
<accession>A0ABP3D9L4</accession>
<keyword evidence="5 6" id="KW-0408">Iron</keyword>
<feature type="chain" id="PRO_5047163397" description="Cytochrome c domain-containing protein" evidence="7">
    <location>
        <begin position="26"/>
        <end position="119"/>
    </location>
</feature>
<feature type="domain" description="Cytochrome c" evidence="8">
    <location>
        <begin position="28"/>
        <end position="113"/>
    </location>
</feature>
<evidence type="ECO:0000256" key="6">
    <source>
        <dbReference type="PROSITE-ProRule" id="PRU00433"/>
    </source>
</evidence>
<dbReference type="Gene3D" id="1.10.760.10">
    <property type="entry name" value="Cytochrome c-like domain"/>
    <property type="match status" value="1"/>
</dbReference>
<keyword evidence="7" id="KW-0732">Signal</keyword>
<dbReference type="InterPro" id="IPR036909">
    <property type="entry name" value="Cyt_c-like_dom_sf"/>
</dbReference>
<evidence type="ECO:0000313" key="9">
    <source>
        <dbReference type="EMBL" id="GAA0225688.1"/>
    </source>
</evidence>